<gene>
    <name evidence="5" type="ORF">ENQ20_13405</name>
</gene>
<dbReference type="AlphaFoldDB" id="A0A7C1JE97"/>
<evidence type="ECO:0000256" key="1">
    <source>
        <dbReference type="ARBA" id="ARBA00011888"/>
    </source>
</evidence>
<dbReference type="GO" id="GO:0004850">
    <property type="term" value="F:uridine phosphorylase activity"/>
    <property type="evidence" value="ECO:0007669"/>
    <property type="project" value="UniProtKB-EC"/>
</dbReference>
<evidence type="ECO:0000313" key="5">
    <source>
        <dbReference type="EMBL" id="HDX32464.1"/>
    </source>
</evidence>
<proteinExistence type="predicted"/>
<dbReference type="PANTHER" id="PTHR43691">
    <property type="entry name" value="URIDINE PHOSPHORYLASE"/>
    <property type="match status" value="1"/>
</dbReference>
<evidence type="ECO:0000256" key="2">
    <source>
        <dbReference type="ARBA" id="ARBA00021980"/>
    </source>
</evidence>
<accession>A0A7C1JE97</accession>
<dbReference type="EC" id="2.4.2.3" evidence="1"/>
<dbReference type="GO" id="GO:0006152">
    <property type="term" value="P:purine nucleoside catabolic process"/>
    <property type="evidence" value="ECO:0007669"/>
    <property type="project" value="TreeGrafter"/>
</dbReference>
<dbReference type="GO" id="GO:0005829">
    <property type="term" value="C:cytosol"/>
    <property type="evidence" value="ECO:0007669"/>
    <property type="project" value="TreeGrafter"/>
</dbReference>
<name>A0A7C1JE97_9CHLR</name>
<dbReference type="Gene3D" id="3.40.50.1580">
    <property type="entry name" value="Nucleoside phosphorylase domain"/>
    <property type="match status" value="1"/>
</dbReference>
<dbReference type="SUPFAM" id="SSF53167">
    <property type="entry name" value="Purine and uridine phosphorylases"/>
    <property type="match status" value="1"/>
</dbReference>
<dbReference type="CDD" id="cd09007">
    <property type="entry name" value="NP-I_spr0068"/>
    <property type="match status" value="1"/>
</dbReference>
<organism evidence="5">
    <name type="scientific">Caldilinea aerophila</name>
    <dbReference type="NCBI Taxonomy" id="133453"/>
    <lineage>
        <taxon>Bacteria</taxon>
        <taxon>Bacillati</taxon>
        <taxon>Chloroflexota</taxon>
        <taxon>Caldilineae</taxon>
        <taxon>Caldilineales</taxon>
        <taxon>Caldilineaceae</taxon>
        <taxon>Caldilinea</taxon>
    </lineage>
</organism>
<evidence type="ECO:0000259" key="4">
    <source>
        <dbReference type="Pfam" id="PF01048"/>
    </source>
</evidence>
<comment type="caution">
    <text evidence="5">The sequence shown here is derived from an EMBL/GenBank/DDBJ whole genome shotgun (WGS) entry which is preliminary data.</text>
</comment>
<dbReference type="InterPro" id="IPR035994">
    <property type="entry name" value="Nucleoside_phosphorylase_sf"/>
</dbReference>
<dbReference type="PANTHER" id="PTHR43691:SF11">
    <property type="entry name" value="FI09636P-RELATED"/>
    <property type="match status" value="1"/>
</dbReference>
<comment type="catalytic activity">
    <reaction evidence="3">
        <text>uridine + phosphate = alpha-D-ribose 1-phosphate + uracil</text>
        <dbReference type="Rhea" id="RHEA:24388"/>
        <dbReference type="ChEBI" id="CHEBI:16704"/>
        <dbReference type="ChEBI" id="CHEBI:17568"/>
        <dbReference type="ChEBI" id="CHEBI:43474"/>
        <dbReference type="ChEBI" id="CHEBI:57720"/>
        <dbReference type="EC" id="2.4.2.3"/>
    </reaction>
</comment>
<dbReference type="InterPro" id="IPR000845">
    <property type="entry name" value="Nucleoside_phosphorylase_d"/>
</dbReference>
<dbReference type="GO" id="GO:0004731">
    <property type="term" value="F:purine-nucleoside phosphorylase activity"/>
    <property type="evidence" value="ECO:0007669"/>
    <property type="project" value="TreeGrafter"/>
</dbReference>
<evidence type="ECO:0000256" key="3">
    <source>
        <dbReference type="ARBA" id="ARBA00048447"/>
    </source>
</evidence>
<reference evidence="5" key="1">
    <citation type="journal article" date="2020" name="mSystems">
        <title>Genome- and Community-Level Interaction Insights into Carbon Utilization and Element Cycling Functions of Hydrothermarchaeota in Hydrothermal Sediment.</title>
        <authorList>
            <person name="Zhou Z."/>
            <person name="Liu Y."/>
            <person name="Xu W."/>
            <person name="Pan J."/>
            <person name="Luo Z.H."/>
            <person name="Li M."/>
        </authorList>
    </citation>
    <scope>NUCLEOTIDE SEQUENCE [LARGE SCALE GENOMIC DNA]</scope>
    <source>
        <strain evidence="5">SpSt-289</strain>
    </source>
</reference>
<feature type="domain" description="Nucleoside phosphorylase" evidence="4">
    <location>
        <begin position="51"/>
        <end position="227"/>
    </location>
</feature>
<protein>
    <recommendedName>
        <fullName evidence="2">Uridine phosphorylase</fullName>
        <ecNumber evidence="1">2.4.2.3</ecNumber>
    </recommendedName>
</protein>
<dbReference type="Pfam" id="PF01048">
    <property type="entry name" value="PNP_UDP_1"/>
    <property type="match status" value="1"/>
</dbReference>
<sequence>MRPSYPILEHDFTSEAKIEPSRIIKPRDVPEHCVISFFQEVNEKVVHERQAKVAVPNRWENGEHPIYEIEHRGQRLAFFHPGVGAPHAAGLLEEAIAFGCKKFVVVGGAGVLVKELTVGKLILVESAVRDEGLSYHYVEPGREITAQPRALSIIRAALERRGLPFVSGKTWTTDAPYRETQAMIDARRAEGCLTVEMEAASLMAVAQFRNVLLGQILYAGDDLSGENWDKRGWQSRQEVRESLFWLAADACLEM</sequence>
<dbReference type="EMBL" id="DSMG01000135">
    <property type="protein sequence ID" value="HDX32464.1"/>
    <property type="molecule type" value="Genomic_DNA"/>
</dbReference>